<dbReference type="CTD" id="36343113"/>
<accession>W6U8T4</accession>
<dbReference type="EMBL" id="APAU02000076">
    <property type="protein sequence ID" value="EUB57738.1"/>
    <property type="molecule type" value="Genomic_DNA"/>
</dbReference>
<dbReference type="GeneID" id="36343113"/>
<sequence>MLRHACGICASHWLEEEEERTQSPLTFCTSWVMQALLYSHIPNVASSWKYVKTPASNRPEGGLKSSAPVDCRPPTFPLIARLSLGGSVVGASKTHSLGLD</sequence>
<proteinExistence type="predicted"/>
<gene>
    <name evidence="1" type="ORF">EGR_07398</name>
</gene>
<dbReference type="Proteomes" id="UP000019149">
    <property type="component" value="Unassembled WGS sequence"/>
</dbReference>
<dbReference type="KEGG" id="egl:EGR_07398"/>
<comment type="caution">
    <text evidence="1">The sequence shown here is derived from an EMBL/GenBank/DDBJ whole genome shotgun (WGS) entry which is preliminary data.</text>
</comment>
<dbReference type="AlphaFoldDB" id="W6U8T4"/>
<keyword evidence="2" id="KW-1185">Reference proteome</keyword>
<reference evidence="1 2" key="1">
    <citation type="journal article" date="2013" name="Nat. Genet.">
        <title>The genome of the hydatid tapeworm Echinococcus granulosus.</title>
        <authorList>
            <person name="Zheng H."/>
            <person name="Zhang W."/>
            <person name="Zhang L."/>
            <person name="Zhang Z."/>
            <person name="Li J."/>
            <person name="Lu G."/>
            <person name="Zhu Y."/>
            <person name="Wang Y."/>
            <person name="Huang Y."/>
            <person name="Liu J."/>
            <person name="Kang H."/>
            <person name="Chen J."/>
            <person name="Wang L."/>
            <person name="Chen A."/>
            <person name="Yu S."/>
            <person name="Gao Z."/>
            <person name="Jin L."/>
            <person name="Gu W."/>
            <person name="Wang Z."/>
            <person name="Zhao L."/>
            <person name="Shi B."/>
            <person name="Wen H."/>
            <person name="Lin R."/>
            <person name="Jones M.K."/>
            <person name="Brejova B."/>
            <person name="Vinar T."/>
            <person name="Zhao G."/>
            <person name="McManus D.P."/>
            <person name="Chen Z."/>
            <person name="Zhou Y."/>
            <person name="Wang S."/>
        </authorList>
    </citation>
    <scope>NUCLEOTIDE SEQUENCE [LARGE SCALE GENOMIC DNA]</scope>
</reference>
<protein>
    <submittedName>
        <fullName evidence="1">Uncharacterized protein</fullName>
    </submittedName>
</protein>
<organism evidence="1 2">
    <name type="scientific">Echinococcus granulosus</name>
    <name type="common">Hydatid tapeworm</name>
    <dbReference type="NCBI Taxonomy" id="6210"/>
    <lineage>
        <taxon>Eukaryota</taxon>
        <taxon>Metazoa</taxon>
        <taxon>Spiralia</taxon>
        <taxon>Lophotrochozoa</taxon>
        <taxon>Platyhelminthes</taxon>
        <taxon>Cestoda</taxon>
        <taxon>Eucestoda</taxon>
        <taxon>Cyclophyllidea</taxon>
        <taxon>Taeniidae</taxon>
        <taxon>Echinococcus</taxon>
        <taxon>Echinococcus granulosus group</taxon>
    </lineage>
</organism>
<evidence type="ECO:0000313" key="2">
    <source>
        <dbReference type="Proteomes" id="UP000019149"/>
    </source>
</evidence>
<dbReference type="RefSeq" id="XP_024348934.1">
    <property type="nucleotide sequence ID" value="XM_024496647.1"/>
</dbReference>
<evidence type="ECO:0000313" key="1">
    <source>
        <dbReference type="EMBL" id="EUB57738.1"/>
    </source>
</evidence>
<name>W6U8T4_ECHGR</name>